<dbReference type="SUPFAM" id="SSF81383">
    <property type="entry name" value="F-box domain"/>
    <property type="match status" value="1"/>
</dbReference>
<comment type="caution">
    <text evidence="2">The sequence shown here is derived from an EMBL/GenBank/DDBJ whole genome shotgun (WGS) entry which is preliminary data.</text>
</comment>
<dbReference type="Gene3D" id="1.20.1280.50">
    <property type="match status" value="1"/>
</dbReference>
<dbReference type="SUPFAM" id="SSF52047">
    <property type="entry name" value="RNI-like"/>
    <property type="match status" value="1"/>
</dbReference>
<reference evidence="2" key="1">
    <citation type="submission" date="2020-05" db="EMBL/GenBank/DDBJ databases">
        <title>Mycena genomes resolve the evolution of fungal bioluminescence.</title>
        <authorList>
            <person name="Tsai I.J."/>
        </authorList>
    </citation>
    <scope>NUCLEOTIDE SEQUENCE</scope>
    <source>
        <strain evidence="2">160909Yilan</strain>
    </source>
</reference>
<dbReference type="Proteomes" id="UP000623467">
    <property type="component" value="Unassembled WGS sequence"/>
</dbReference>
<accession>A0A8H6Z6R3</accession>
<keyword evidence="3" id="KW-1185">Reference proteome</keyword>
<sequence length="517" mass="59094">MQESLEYSCPRCMHSFNLFDVDTTPALVSSDIVKSNDPPSESQVPVLQDFISKGRTRMAALESKIELLDSLMDKLVEEKNELAAEICMHEGSLSPLRRMPTEILSHIFAFTLPPHHPGAEPAPWTVSAVCARWRAISVSQPCFWTTIQYDDDLNGTSVFKYRTQLSRSGQLPLNIEFRANYWGVLTPEARRILDLVCVHSERWGSVSFMVPKEVYRQLRPVIQGSLPRLRTLEIDIPLSVYDDWDEDGQDALWDLNDAPVLHTVFFNRELWGFPLTMSLPWSQLRRYGGCSEWDTHLDALRKAPNLVDCSLEIQDWSSVTEDPVLLPHLRRLSLSSPYFLESLQTPALEELYCDYDASPILSFLQQQTCKLQKLVMWDCSMDPDPVDLTRIVEALPTIRHLACFFPLPIEFVRDFRSQSSTLAPALEDFSSFLDIDIDSGTDDELKNKFMEAIESRWRSGPLKSVKIYGPNLRIVGDRLDLLRTEGMECAVFLHEHSRSLENLDDTIPPELQILSVQ</sequence>
<proteinExistence type="predicted"/>
<dbReference type="AlphaFoldDB" id="A0A8H6Z6R3"/>
<name>A0A8H6Z6R3_9AGAR</name>
<protein>
    <submittedName>
        <fullName evidence="2">ABC protein</fullName>
    </submittedName>
</protein>
<evidence type="ECO:0000256" key="1">
    <source>
        <dbReference type="SAM" id="Coils"/>
    </source>
</evidence>
<evidence type="ECO:0000313" key="2">
    <source>
        <dbReference type="EMBL" id="KAF7370265.1"/>
    </source>
</evidence>
<feature type="coiled-coil region" evidence="1">
    <location>
        <begin position="58"/>
        <end position="85"/>
    </location>
</feature>
<dbReference type="EMBL" id="JACAZH010000004">
    <property type="protein sequence ID" value="KAF7370265.1"/>
    <property type="molecule type" value="Genomic_DNA"/>
</dbReference>
<keyword evidence="1" id="KW-0175">Coiled coil</keyword>
<organism evidence="2 3">
    <name type="scientific">Mycena sanguinolenta</name>
    <dbReference type="NCBI Taxonomy" id="230812"/>
    <lineage>
        <taxon>Eukaryota</taxon>
        <taxon>Fungi</taxon>
        <taxon>Dikarya</taxon>
        <taxon>Basidiomycota</taxon>
        <taxon>Agaricomycotina</taxon>
        <taxon>Agaricomycetes</taxon>
        <taxon>Agaricomycetidae</taxon>
        <taxon>Agaricales</taxon>
        <taxon>Marasmiineae</taxon>
        <taxon>Mycenaceae</taxon>
        <taxon>Mycena</taxon>
    </lineage>
</organism>
<dbReference type="InterPro" id="IPR036047">
    <property type="entry name" value="F-box-like_dom_sf"/>
</dbReference>
<gene>
    <name evidence="2" type="ORF">MSAN_00657700</name>
</gene>
<evidence type="ECO:0000313" key="3">
    <source>
        <dbReference type="Proteomes" id="UP000623467"/>
    </source>
</evidence>
<dbReference type="OrthoDB" id="3365698at2759"/>